<evidence type="ECO:0000313" key="7">
    <source>
        <dbReference type="Proteomes" id="UP000396862"/>
    </source>
</evidence>
<dbReference type="InterPro" id="IPR002656">
    <property type="entry name" value="Acyl_transf_3_dom"/>
</dbReference>
<feature type="transmembrane region" description="Helical" evidence="2">
    <location>
        <begin position="12"/>
        <end position="28"/>
    </location>
</feature>
<dbReference type="PROSITE" id="PS50088">
    <property type="entry name" value="ANK_REPEAT"/>
    <property type="match status" value="3"/>
</dbReference>
<name>A0A2P8CGZ1_9BACT</name>
<dbReference type="AlphaFoldDB" id="A0A2P8CGZ1"/>
<dbReference type="PROSITE" id="PS50297">
    <property type="entry name" value="ANK_REP_REGION"/>
    <property type="match status" value="2"/>
</dbReference>
<dbReference type="SUPFAM" id="SSF48403">
    <property type="entry name" value="Ankyrin repeat"/>
    <property type="match status" value="1"/>
</dbReference>
<keyword evidence="1" id="KW-0040">ANK repeat</keyword>
<dbReference type="Pfam" id="PF01757">
    <property type="entry name" value="Acyl_transf_3"/>
    <property type="match status" value="1"/>
</dbReference>
<dbReference type="SMART" id="SM00248">
    <property type="entry name" value="ANK"/>
    <property type="match status" value="2"/>
</dbReference>
<feature type="transmembrane region" description="Helical" evidence="2">
    <location>
        <begin position="352"/>
        <end position="370"/>
    </location>
</feature>
<feature type="domain" description="Acyltransferase 3" evidence="3">
    <location>
        <begin position="5"/>
        <end position="365"/>
    </location>
</feature>
<feature type="transmembrane region" description="Helical" evidence="2">
    <location>
        <begin position="174"/>
        <end position="193"/>
    </location>
</feature>
<dbReference type="RefSeq" id="WP_106540860.1">
    <property type="nucleotide sequence ID" value="NZ_BLAU01000001.1"/>
</dbReference>
<keyword evidence="2" id="KW-0812">Transmembrane</keyword>
<evidence type="ECO:0000256" key="1">
    <source>
        <dbReference type="PROSITE-ProRule" id="PRU00023"/>
    </source>
</evidence>
<feature type="transmembrane region" description="Helical" evidence="2">
    <location>
        <begin position="326"/>
        <end position="346"/>
    </location>
</feature>
<feature type="transmembrane region" description="Helical" evidence="2">
    <location>
        <begin position="145"/>
        <end position="162"/>
    </location>
</feature>
<dbReference type="EMBL" id="BLAU01000001">
    <property type="protein sequence ID" value="GET20422.1"/>
    <property type="molecule type" value="Genomic_DNA"/>
</dbReference>
<feature type="repeat" description="ANK" evidence="1">
    <location>
        <begin position="454"/>
        <end position="486"/>
    </location>
</feature>
<evidence type="ECO:0000256" key="2">
    <source>
        <dbReference type="SAM" id="Phobius"/>
    </source>
</evidence>
<keyword evidence="7" id="KW-1185">Reference proteome</keyword>
<gene>
    <name evidence="5" type="ORF">CLV93_10232</name>
    <name evidence="4" type="ORF">JCM18694_06680</name>
</gene>
<feature type="repeat" description="ANK" evidence="1">
    <location>
        <begin position="420"/>
        <end position="452"/>
    </location>
</feature>
<reference evidence="4 7" key="2">
    <citation type="submission" date="2019-10" db="EMBL/GenBank/DDBJ databases">
        <title>Prolixibacter strains distinguished by the presence of nitrate reductase genes were adept at nitrate-dependent anaerobic corrosion of metallic iron and carbon steel.</title>
        <authorList>
            <person name="Iino T."/>
            <person name="Shono N."/>
            <person name="Ito K."/>
            <person name="Nakamura R."/>
            <person name="Sueoka K."/>
            <person name="Harayama S."/>
            <person name="Ohkuma M."/>
        </authorList>
    </citation>
    <scope>NUCLEOTIDE SEQUENCE [LARGE SCALE GENOMIC DNA]</scope>
    <source>
        <strain evidence="4 7">MIC1-1</strain>
    </source>
</reference>
<keyword evidence="2" id="KW-0472">Membrane</keyword>
<reference evidence="5 6" key="1">
    <citation type="submission" date="2018-03" db="EMBL/GenBank/DDBJ databases">
        <title>Genomic Encyclopedia of Archaeal and Bacterial Type Strains, Phase II (KMG-II): from individual species to whole genera.</title>
        <authorList>
            <person name="Goeker M."/>
        </authorList>
    </citation>
    <scope>NUCLEOTIDE SEQUENCE [LARGE SCALE GENOMIC DNA]</scope>
    <source>
        <strain evidence="5 6">DSM 27267</strain>
    </source>
</reference>
<dbReference type="PRINTS" id="PR01415">
    <property type="entry name" value="ANKYRIN"/>
</dbReference>
<feature type="transmembrane region" description="Helical" evidence="2">
    <location>
        <begin position="213"/>
        <end position="229"/>
    </location>
</feature>
<evidence type="ECO:0000259" key="3">
    <source>
        <dbReference type="Pfam" id="PF01757"/>
    </source>
</evidence>
<accession>A0A2P8CGZ1</accession>
<dbReference type="OrthoDB" id="754271at2"/>
<feature type="repeat" description="ANK" evidence="1">
    <location>
        <begin position="487"/>
        <end position="519"/>
    </location>
</feature>
<dbReference type="EMBL" id="PYGC01000002">
    <property type="protein sequence ID" value="PSK84248.1"/>
    <property type="molecule type" value="Genomic_DNA"/>
</dbReference>
<feature type="transmembrane region" description="Helical" evidence="2">
    <location>
        <begin position="48"/>
        <end position="70"/>
    </location>
</feature>
<feature type="transmembrane region" description="Helical" evidence="2">
    <location>
        <begin position="241"/>
        <end position="265"/>
    </location>
</feature>
<feature type="transmembrane region" description="Helical" evidence="2">
    <location>
        <begin position="382"/>
        <end position="400"/>
    </location>
</feature>
<evidence type="ECO:0000313" key="6">
    <source>
        <dbReference type="Proteomes" id="UP000240621"/>
    </source>
</evidence>
<dbReference type="InterPro" id="IPR036770">
    <property type="entry name" value="Ankyrin_rpt-contain_sf"/>
</dbReference>
<protein>
    <submittedName>
        <fullName evidence="5">Ankyrin repeat protein</fullName>
    </submittedName>
</protein>
<dbReference type="Proteomes" id="UP000240621">
    <property type="component" value="Unassembled WGS sequence"/>
</dbReference>
<sequence>MKTRIYFLDNLRTFLIFLVVLLHAGLVYEQALEGNWIVVDPVKNNSIGLIRMYLDLFVMFSIFFISGYFIPYSLKSKNTWGFVKSKLKRIMLPWLIAVLTLIPAYKAIFLFSRGLPQEAWYTYFHVFQRAGTDLYFFANNPTQNWLWFLPILFLFQMIYLALYKLNLLSFKISLKTGVVLTFVFGVLYGMVISESGLMGWTHTALFDFQRERLLIYFMSFLLGTLCNKQKVFESGTKNKKLYIQVNVVLTFSLLVFTAVALNLFFNIINPGRNFYFVDPFVDRLFYHMSAVISMLSFLYVLIYAFRFSLNKTNWLMDELNKSSYSVYIIHVIVMGLIAVGLMYAPVPALVKYAVLTILTYAVSNLLVIVYRRVFQPNVPLKLATGAVMVGALFAFIVIGSQKSATAEPEQPAKPVEAKANPKVSLHEAIVLGDMEAVQQHIASGSDLNMKESSGGSSPLMTAATFGRNEMALALIEAGADVNFRNNDGSTPLHTAAFFCRTEIVKALLEHGADASIKNNAGSTALESVQVPFEAVKGIYDYFGKVFGPLGLKLDYERLKTTRPEIAKLLQQS</sequence>
<keyword evidence="2" id="KW-1133">Transmembrane helix</keyword>
<dbReference type="PANTHER" id="PTHR36927">
    <property type="entry name" value="BLR4337 PROTEIN"/>
    <property type="match status" value="1"/>
</dbReference>
<dbReference type="InterPro" id="IPR050623">
    <property type="entry name" value="Glucan_succinyl_AcylTrfase"/>
</dbReference>
<dbReference type="Pfam" id="PF12796">
    <property type="entry name" value="Ank_2"/>
    <property type="match status" value="1"/>
</dbReference>
<dbReference type="GO" id="GO:0016747">
    <property type="term" value="F:acyltransferase activity, transferring groups other than amino-acyl groups"/>
    <property type="evidence" value="ECO:0007669"/>
    <property type="project" value="InterPro"/>
</dbReference>
<organism evidence="5 6">
    <name type="scientific">Prolixibacter denitrificans</name>
    <dbReference type="NCBI Taxonomy" id="1541063"/>
    <lineage>
        <taxon>Bacteria</taxon>
        <taxon>Pseudomonadati</taxon>
        <taxon>Bacteroidota</taxon>
        <taxon>Bacteroidia</taxon>
        <taxon>Marinilabiliales</taxon>
        <taxon>Prolixibacteraceae</taxon>
        <taxon>Prolixibacter</taxon>
    </lineage>
</organism>
<evidence type="ECO:0000313" key="5">
    <source>
        <dbReference type="EMBL" id="PSK84248.1"/>
    </source>
</evidence>
<feature type="transmembrane region" description="Helical" evidence="2">
    <location>
        <begin position="91"/>
        <end position="111"/>
    </location>
</feature>
<dbReference type="InterPro" id="IPR002110">
    <property type="entry name" value="Ankyrin_rpt"/>
</dbReference>
<proteinExistence type="predicted"/>
<evidence type="ECO:0000313" key="4">
    <source>
        <dbReference type="EMBL" id="GET20422.1"/>
    </source>
</evidence>
<feature type="transmembrane region" description="Helical" evidence="2">
    <location>
        <begin position="285"/>
        <end position="305"/>
    </location>
</feature>
<dbReference type="Gene3D" id="1.25.40.20">
    <property type="entry name" value="Ankyrin repeat-containing domain"/>
    <property type="match status" value="2"/>
</dbReference>
<comment type="caution">
    <text evidence="5">The sequence shown here is derived from an EMBL/GenBank/DDBJ whole genome shotgun (WGS) entry which is preliminary data.</text>
</comment>
<dbReference type="Proteomes" id="UP000396862">
    <property type="component" value="Unassembled WGS sequence"/>
</dbReference>